<evidence type="ECO:0000313" key="7">
    <source>
        <dbReference type="EMBL" id="GFH00022.1"/>
    </source>
</evidence>
<evidence type="ECO:0000259" key="6">
    <source>
        <dbReference type="PROSITE" id="PS51898"/>
    </source>
</evidence>
<feature type="domain" description="Tyr recombinase" evidence="6">
    <location>
        <begin position="175"/>
        <end position="380"/>
    </location>
</feature>
<dbReference type="GO" id="GO:0003677">
    <property type="term" value="F:DNA binding"/>
    <property type="evidence" value="ECO:0007669"/>
    <property type="project" value="UniProtKB-KW"/>
</dbReference>
<dbReference type="Proteomes" id="UP000465304">
    <property type="component" value="Unassembled WGS sequence"/>
</dbReference>
<proteinExistence type="inferred from homology"/>
<accession>A0A7I9ZG74</accession>
<dbReference type="InterPro" id="IPR002104">
    <property type="entry name" value="Integrase_catalytic"/>
</dbReference>
<dbReference type="SUPFAM" id="SSF56349">
    <property type="entry name" value="DNA breaking-rejoining enzymes"/>
    <property type="match status" value="1"/>
</dbReference>
<keyword evidence="2" id="KW-0229">DNA integration</keyword>
<feature type="compositionally biased region" description="Basic and acidic residues" evidence="5">
    <location>
        <begin position="261"/>
        <end position="270"/>
    </location>
</feature>
<name>A0A7I9ZG74_9MYCO</name>
<dbReference type="InterPro" id="IPR050808">
    <property type="entry name" value="Phage_Integrase"/>
</dbReference>
<feature type="compositionally biased region" description="Basic and acidic residues" evidence="5">
    <location>
        <begin position="37"/>
        <end position="52"/>
    </location>
</feature>
<keyword evidence="8" id="KW-1185">Reference proteome</keyword>
<dbReference type="GO" id="GO:0015074">
    <property type="term" value="P:DNA integration"/>
    <property type="evidence" value="ECO:0007669"/>
    <property type="project" value="UniProtKB-KW"/>
</dbReference>
<feature type="region of interest" description="Disordered" evidence="5">
    <location>
        <begin position="37"/>
        <end position="67"/>
    </location>
</feature>
<dbReference type="GO" id="GO:0006310">
    <property type="term" value="P:DNA recombination"/>
    <property type="evidence" value="ECO:0007669"/>
    <property type="project" value="UniProtKB-KW"/>
</dbReference>
<dbReference type="PANTHER" id="PTHR30629:SF2">
    <property type="entry name" value="PROPHAGE INTEGRASE INTS-RELATED"/>
    <property type="match status" value="1"/>
</dbReference>
<dbReference type="RefSeq" id="WP_163886816.1">
    <property type="nucleotide sequence ID" value="NZ_BLLB01000002.1"/>
</dbReference>
<dbReference type="Pfam" id="PF00589">
    <property type="entry name" value="Phage_integrase"/>
    <property type="match status" value="1"/>
</dbReference>
<protein>
    <submittedName>
        <fullName evidence="7">Putative phage integrase</fullName>
    </submittedName>
</protein>
<keyword evidence="4" id="KW-0233">DNA recombination</keyword>
<dbReference type="Gene3D" id="1.10.150.130">
    <property type="match status" value="1"/>
</dbReference>
<organism evidence="7 8">
    <name type="scientific">Mycolicibacterium hippocampi</name>
    <dbReference type="NCBI Taxonomy" id="659824"/>
    <lineage>
        <taxon>Bacteria</taxon>
        <taxon>Bacillati</taxon>
        <taxon>Actinomycetota</taxon>
        <taxon>Actinomycetes</taxon>
        <taxon>Mycobacteriales</taxon>
        <taxon>Mycobacteriaceae</taxon>
        <taxon>Mycolicibacterium</taxon>
    </lineage>
</organism>
<feature type="region of interest" description="Disordered" evidence="5">
    <location>
        <begin position="254"/>
        <end position="274"/>
    </location>
</feature>
<keyword evidence="3" id="KW-0238">DNA-binding</keyword>
<dbReference type="EMBL" id="BLLB01000002">
    <property type="protein sequence ID" value="GFH00022.1"/>
    <property type="molecule type" value="Genomic_DNA"/>
</dbReference>
<dbReference type="InterPro" id="IPR010998">
    <property type="entry name" value="Integrase_recombinase_N"/>
</dbReference>
<sequence length="390" mass="42475">MPRERMRPGEHGQITVKLRAGKWTAKCYVRDADGRRREAERSSVKSAEDARRSLQRHLAGRRAPVTGQAVTEATTLAELFELWVETKVVADGVSPQTAGQYRAVWATHGADQLGALRVTELPTSRANAHLQQMGATTQAKRLQMVLRGMFGLAVRCDVLPVNPIREARTVKTTRTAARAATAQEFEQVRAAVRAYADREGPGPRPGRLLLAFVELLAATGARPNEVLALRWANVDLLADPPTATITGTLIDHGRVPGKPLHRQESRKGGAPEHTVSLPRFGVEALAALVGQSGMEGPVFANRDGGWMSLANMRRALRAALPEDLAWVTPHSFRRTVATVVRDALGPEKAQQQLSHAKLATTEAHYLQRQTAGPDVRDVLDAYAQFSDSTG</sequence>
<dbReference type="PROSITE" id="PS51898">
    <property type="entry name" value="TYR_RECOMBINASE"/>
    <property type="match status" value="1"/>
</dbReference>
<evidence type="ECO:0000256" key="4">
    <source>
        <dbReference type="ARBA" id="ARBA00023172"/>
    </source>
</evidence>
<dbReference type="InterPro" id="IPR013762">
    <property type="entry name" value="Integrase-like_cat_sf"/>
</dbReference>
<evidence type="ECO:0000256" key="3">
    <source>
        <dbReference type="ARBA" id="ARBA00023125"/>
    </source>
</evidence>
<comment type="caution">
    <text evidence="7">The sequence shown here is derived from an EMBL/GenBank/DDBJ whole genome shotgun (WGS) entry which is preliminary data.</text>
</comment>
<dbReference type="InterPro" id="IPR011010">
    <property type="entry name" value="DNA_brk_join_enz"/>
</dbReference>
<gene>
    <name evidence="7" type="ORF">MHIP_05050</name>
</gene>
<comment type="similarity">
    <text evidence="1">Belongs to the 'phage' integrase family.</text>
</comment>
<evidence type="ECO:0000256" key="1">
    <source>
        <dbReference type="ARBA" id="ARBA00008857"/>
    </source>
</evidence>
<dbReference type="PANTHER" id="PTHR30629">
    <property type="entry name" value="PROPHAGE INTEGRASE"/>
    <property type="match status" value="1"/>
</dbReference>
<dbReference type="AlphaFoldDB" id="A0A7I9ZG74"/>
<dbReference type="Gene3D" id="1.10.443.10">
    <property type="entry name" value="Intergrase catalytic core"/>
    <property type="match status" value="1"/>
</dbReference>
<evidence type="ECO:0000313" key="8">
    <source>
        <dbReference type="Proteomes" id="UP000465304"/>
    </source>
</evidence>
<reference evidence="7 8" key="1">
    <citation type="journal article" date="2019" name="Emerg. Microbes Infect.">
        <title>Comprehensive subspecies identification of 175 nontuberculous mycobacteria species based on 7547 genomic profiles.</title>
        <authorList>
            <person name="Matsumoto Y."/>
            <person name="Kinjo T."/>
            <person name="Motooka D."/>
            <person name="Nabeya D."/>
            <person name="Jung N."/>
            <person name="Uechi K."/>
            <person name="Horii T."/>
            <person name="Iida T."/>
            <person name="Fujita J."/>
            <person name="Nakamura S."/>
        </authorList>
    </citation>
    <scope>NUCLEOTIDE SEQUENCE [LARGE SCALE GENOMIC DNA]</scope>
    <source>
        <strain evidence="7 8">JCM 30996</strain>
    </source>
</reference>
<evidence type="ECO:0000256" key="2">
    <source>
        <dbReference type="ARBA" id="ARBA00022908"/>
    </source>
</evidence>
<evidence type="ECO:0000256" key="5">
    <source>
        <dbReference type="SAM" id="MobiDB-lite"/>
    </source>
</evidence>